<proteinExistence type="predicted"/>
<reference evidence="1 2" key="1">
    <citation type="journal article" date="2013" name="Genome Announc.">
        <title>Complete Genome of Bacillus thuringiensis Myophage Spock.</title>
        <authorList>
            <person name="Maroun J.W."/>
            <person name="Whitcher K.J."/>
            <person name="Chamakura K.R."/>
            <person name="Kuty Everett G.F."/>
        </authorList>
    </citation>
    <scope>NUCLEOTIDE SEQUENCE [LARGE SCALE GENOMIC DNA]</scope>
</reference>
<accession>U5Q114</accession>
<dbReference type="Proteomes" id="UP000017657">
    <property type="component" value="Segment"/>
</dbReference>
<dbReference type="EMBL" id="KF669662">
    <property type="protein sequence ID" value="AGY48637.1"/>
    <property type="molecule type" value="Genomic_DNA"/>
</dbReference>
<protein>
    <submittedName>
        <fullName evidence="1">Uncharacterized protein</fullName>
    </submittedName>
</protein>
<name>U5Q114_9CAUD</name>
<evidence type="ECO:0000313" key="2">
    <source>
        <dbReference type="Proteomes" id="UP000017657"/>
    </source>
</evidence>
<dbReference type="GeneID" id="17959263"/>
<evidence type="ECO:0000313" key="1">
    <source>
        <dbReference type="EMBL" id="AGY48637.1"/>
    </source>
</evidence>
<dbReference type="RefSeq" id="YP_008770461.1">
    <property type="nucleotide sequence ID" value="NC_022763.1"/>
</dbReference>
<organism evidence="1 2">
    <name type="scientific">Bacillus phage Spock</name>
    <dbReference type="NCBI Taxonomy" id="1406791"/>
    <lineage>
        <taxon>Viruses</taxon>
        <taxon>Duplodnaviria</taxon>
        <taxon>Heunggongvirae</taxon>
        <taxon>Uroviricota</taxon>
        <taxon>Caudoviricetes</taxon>
        <taxon>Herelleviridae</taxon>
        <taxon>Bastillevirinae</taxon>
        <taxon>Bequatrovirus</taxon>
        <taxon>Bequatrovirus spock</taxon>
    </lineage>
</organism>
<dbReference type="OrthoDB" id="32830at10239"/>
<gene>
    <name evidence="1" type="ORF">Spock_237</name>
</gene>
<keyword evidence="2" id="KW-1185">Reference proteome</keyword>
<sequence>MSNKKIIIELINGDRYVNDPELGMNLDSPEEIASNLYEEGKYALYREGYGYYYISNRDFARAYYEEDSRIVTVVGGGHKYVKLQHVFELMKHAKNMWSLPYYEFDELTKTKKKIDNTMAWLERNAKTKEELQ</sequence>
<dbReference type="KEGG" id="vg:17959263"/>